<name>L1KUN9_9ACTN</name>
<gene>
    <name evidence="2" type="ORF">STRIP9103_06414</name>
</gene>
<organism evidence="2 3">
    <name type="scientific">Streptomyces ipomoeae 91-03</name>
    <dbReference type="NCBI Taxonomy" id="698759"/>
    <lineage>
        <taxon>Bacteria</taxon>
        <taxon>Bacillati</taxon>
        <taxon>Actinomycetota</taxon>
        <taxon>Actinomycetes</taxon>
        <taxon>Kitasatosporales</taxon>
        <taxon>Streptomycetaceae</taxon>
        <taxon>Streptomyces</taxon>
    </lineage>
</organism>
<proteinExistence type="predicted"/>
<evidence type="ECO:0000256" key="1">
    <source>
        <dbReference type="SAM" id="MobiDB-lite"/>
    </source>
</evidence>
<dbReference type="Proteomes" id="UP000010411">
    <property type="component" value="Unassembled WGS sequence"/>
</dbReference>
<sequence length="81" mass="8624">MVQWSNTGRTRLAPTRTAACPSHPRRPEAAGARRARGRRVVLRSRAGPFHPRCKPYDASSAPCAACRTPGSPAWVPGCSAG</sequence>
<reference evidence="2 3" key="1">
    <citation type="submission" date="2012-11" db="EMBL/GenBank/DDBJ databases">
        <authorList>
            <person name="Huguet-Tapia J.C."/>
            <person name="Durkin A.S."/>
            <person name="Pettis G.S."/>
            <person name="Badger J.H."/>
        </authorList>
    </citation>
    <scope>NUCLEOTIDE SEQUENCE [LARGE SCALE GENOMIC DNA]</scope>
    <source>
        <strain evidence="2 3">91-03</strain>
    </source>
</reference>
<evidence type="ECO:0000313" key="3">
    <source>
        <dbReference type="Proteomes" id="UP000010411"/>
    </source>
</evidence>
<evidence type="ECO:0000313" key="2">
    <source>
        <dbReference type="EMBL" id="EKX64185.1"/>
    </source>
</evidence>
<protein>
    <submittedName>
        <fullName evidence="2">Uncharacterized protein</fullName>
    </submittedName>
</protein>
<accession>L1KUN9</accession>
<comment type="caution">
    <text evidence="2">The sequence shown here is derived from an EMBL/GenBank/DDBJ whole genome shotgun (WGS) entry which is preliminary data.</text>
</comment>
<keyword evidence="3" id="KW-1185">Reference proteome</keyword>
<feature type="region of interest" description="Disordered" evidence="1">
    <location>
        <begin position="1"/>
        <end position="38"/>
    </location>
</feature>
<dbReference type="EMBL" id="AEJC01000393">
    <property type="protein sequence ID" value="EKX64185.1"/>
    <property type="molecule type" value="Genomic_DNA"/>
</dbReference>
<dbReference type="AlphaFoldDB" id="L1KUN9"/>